<dbReference type="EMBL" id="BSPQ01000002">
    <property type="protein sequence ID" value="GLS90356.1"/>
    <property type="molecule type" value="Genomic_DNA"/>
</dbReference>
<sequence length="133" mass="15223">MHVSVKNKFESYPEEVAVLLHNIRDLIYSVAEQEGILDLTETLKWGEPSYTSKIGSTVRFDWKAKYPNQYCVYFNCKTSLVATFKTLYADIFEFDGNRAIILTIGQTVPQPLAHCIAMSLRYKKIKHLDLLGA</sequence>
<proteinExistence type="predicted"/>
<organism evidence="2 3">
    <name type="scientific">Psychromonas marina</name>
    <dbReference type="NCBI Taxonomy" id="88364"/>
    <lineage>
        <taxon>Bacteria</taxon>
        <taxon>Pseudomonadati</taxon>
        <taxon>Pseudomonadota</taxon>
        <taxon>Gammaproteobacteria</taxon>
        <taxon>Alteromonadales</taxon>
        <taxon>Psychromonadaceae</taxon>
        <taxon>Psychromonas</taxon>
    </lineage>
</organism>
<name>A0ABQ6DYV7_9GAMM</name>
<reference evidence="3" key="1">
    <citation type="journal article" date="2019" name="Int. J. Syst. Evol. Microbiol.">
        <title>The Global Catalogue of Microorganisms (GCM) 10K type strain sequencing project: providing services to taxonomists for standard genome sequencing and annotation.</title>
        <authorList>
            <consortium name="The Broad Institute Genomics Platform"/>
            <consortium name="The Broad Institute Genome Sequencing Center for Infectious Disease"/>
            <person name="Wu L."/>
            <person name="Ma J."/>
        </authorList>
    </citation>
    <scope>NUCLEOTIDE SEQUENCE [LARGE SCALE GENOMIC DNA]</scope>
    <source>
        <strain evidence="3">NBRC 103166</strain>
    </source>
</reference>
<dbReference type="SUPFAM" id="SSF159888">
    <property type="entry name" value="YdhG-like"/>
    <property type="match status" value="1"/>
</dbReference>
<comment type="caution">
    <text evidence="2">The sequence shown here is derived from an EMBL/GenBank/DDBJ whole genome shotgun (WGS) entry which is preliminary data.</text>
</comment>
<evidence type="ECO:0000259" key="1">
    <source>
        <dbReference type="Pfam" id="PF08818"/>
    </source>
</evidence>
<feature type="domain" description="YdhG-like" evidence="1">
    <location>
        <begin position="20"/>
        <end position="111"/>
    </location>
</feature>
<dbReference type="RefSeq" id="WP_284203471.1">
    <property type="nucleotide sequence ID" value="NZ_BSPQ01000002.1"/>
</dbReference>
<gene>
    <name evidence="2" type="ORF">GCM10007916_14230</name>
</gene>
<protein>
    <recommendedName>
        <fullName evidence="1">YdhG-like domain-containing protein</fullName>
    </recommendedName>
</protein>
<dbReference type="Proteomes" id="UP001157353">
    <property type="component" value="Unassembled WGS sequence"/>
</dbReference>
<evidence type="ECO:0000313" key="2">
    <source>
        <dbReference type="EMBL" id="GLS90356.1"/>
    </source>
</evidence>
<accession>A0ABQ6DYV7</accession>
<dbReference type="Pfam" id="PF08818">
    <property type="entry name" value="DUF1801"/>
    <property type="match status" value="1"/>
</dbReference>
<evidence type="ECO:0000313" key="3">
    <source>
        <dbReference type="Proteomes" id="UP001157353"/>
    </source>
</evidence>
<dbReference type="InterPro" id="IPR014922">
    <property type="entry name" value="YdhG-like"/>
</dbReference>
<keyword evidence="3" id="KW-1185">Reference proteome</keyword>